<proteinExistence type="predicted"/>
<name>A0A397JLC3_9GLOM</name>
<comment type="caution">
    <text evidence="3">The sequence shown here is derived from an EMBL/GenBank/DDBJ whole genome shotgun (WGS) entry which is preliminary data.</text>
</comment>
<feature type="region of interest" description="Disordered" evidence="1">
    <location>
        <begin position="52"/>
        <end position="72"/>
    </location>
</feature>
<dbReference type="OrthoDB" id="10481861at2759"/>
<dbReference type="AlphaFoldDB" id="A0A397JLC3"/>
<feature type="transmembrane region" description="Helical" evidence="2">
    <location>
        <begin position="192"/>
        <end position="211"/>
    </location>
</feature>
<keyword evidence="2" id="KW-1133">Transmembrane helix</keyword>
<reference evidence="3 4" key="1">
    <citation type="submission" date="2018-08" db="EMBL/GenBank/DDBJ databases">
        <title>Genome and evolution of the arbuscular mycorrhizal fungus Diversispora epigaea (formerly Glomus versiforme) and its bacterial endosymbionts.</title>
        <authorList>
            <person name="Sun X."/>
            <person name="Fei Z."/>
            <person name="Harrison M."/>
        </authorList>
    </citation>
    <scope>NUCLEOTIDE SEQUENCE [LARGE SCALE GENOMIC DNA]</scope>
    <source>
        <strain evidence="3 4">IT104</strain>
    </source>
</reference>
<evidence type="ECO:0000256" key="1">
    <source>
        <dbReference type="SAM" id="MobiDB-lite"/>
    </source>
</evidence>
<evidence type="ECO:0000256" key="2">
    <source>
        <dbReference type="SAM" id="Phobius"/>
    </source>
</evidence>
<keyword evidence="2" id="KW-0812">Transmembrane</keyword>
<gene>
    <name evidence="3" type="ORF">Glove_23g71</name>
</gene>
<evidence type="ECO:0000313" key="3">
    <source>
        <dbReference type="EMBL" id="RHZ88417.1"/>
    </source>
</evidence>
<keyword evidence="4" id="KW-1185">Reference proteome</keyword>
<keyword evidence="2" id="KW-0472">Membrane</keyword>
<protein>
    <submittedName>
        <fullName evidence="3">Uncharacterized protein</fullName>
    </submittedName>
</protein>
<evidence type="ECO:0000313" key="4">
    <source>
        <dbReference type="Proteomes" id="UP000266861"/>
    </source>
</evidence>
<accession>A0A397JLC3</accession>
<dbReference type="STRING" id="1348612.A0A397JLC3"/>
<sequence>MIFMINSQPDSNSYSISTQLDSITSYSIPSETTTTGSFSCKECKIDSSVNTSVTGEHFTSTEPDPPQSESGSIYTTFSLTTTEPTTITAGPITGPTTGPTTTTISRTSKTVYSTTTFYTTTTIIYPGYTTTYWVTTNGRATPTEKYIPPSTVIIVKKVTAEAVVAIVGDATATATSTSNAGDSINNIWKDKLNRMIVCLWAIGVAFVYTILV</sequence>
<dbReference type="EMBL" id="PQFF01000021">
    <property type="protein sequence ID" value="RHZ88417.1"/>
    <property type="molecule type" value="Genomic_DNA"/>
</dbReference>
<organism evidence="3 4">
    <name type="scientific">Diversispora epigaea</name>
    <dbReference type="NCBI Taxonomy" id="1348612"/>
    <lineage>
        <taxon>Eukaryota</taxon>
        <taxon>Fungi</taxon>
        <taxon>Fungi incertae sedis</taxon>
        <taxon>Mucoromycota</taxon>
        <taxon>Glomeromycotina</taxon>
        <taxon>Glomeromycetes</taxon>
        <taxon>Diversisporales</taxon>
        <taxon>Diversisporaceae</taxon>
        <taxon>Diversispora</taxon>
    </lineage>
</organism>
<dbReference type="Proteomes" id="UP000266861">
    <property type="component" value="Unassembled WGS sequence"/>
</dbReference>